<dbReference type="Pfam" id="PF12034">
    <property type="entry name" value="YfbK_C"/>
    <property type="match status" value="1"/>
</dbReference>
<reference evidence="2 3" key="1">
    <citation type="submission" date="2016-07" db="EMBL/GenBank/DDBJ databases">
        <title>Genome analysis of Sphingobacterium siyangense T12B17.</title>
        <authorList>
            <person name="Xu D."/>
            <person name="Su Y."/>
            <person name="Zheng S."/>
        </authorList>
    </citation>
    <scope>NUCLEOTIDE SEQUENCE [LARGE SCALE GENOMIC DNA]</scope>
    <source>
        <strain evidence="2 3">T12B17</strain>
    </source>
</reference>
<dbReference type="Proteomes" id="UP000286402">
    <property type="component" value="Unassembled WGS sequence"/>
</dbReference>
<comment type="caution">
    <text evidence="2">The sequence shown here is derived from an EMBL/GenBank/DDBJ whole genome shotgun (WGS) entry which is preliminary data.</text>
</comment>
<dbReference type="InterPro" id="IPR022156">
    <property type="entry name" value="Uncharacterised_YfbK_N"/>
</dbReference>
<dbReference type="CDD" id="cd01465">
    <property type="entry name" value="vWA_subgroup"/>
    <property type="match status" value="1"/>
</dbReference>
<protein>
    <recommendedName>
        <fullName evidence="1">VWFA domain-containing protein</fullName>
    </recommendedName>
</protein>
<dbReference type="Gene3D" id="3.40.50.410">
    <property type="entry name" value="von Willebrand factor, type A domain"/>
    <property type="match status" value="1"/>
</dbReference>
<dbReference type="Pfam" id="PF12450">
    <property type="entry name" value="vWF_A"/>
    <property type="match status" value="1"/>
</dbReference>
<evidence type="ECO:0000313" key="2">
    <source>
        <dbReference type="EMBL" id="RKF40216.1"/>
    </source>
</evidence>
<dbReference type="PANTHER" id="PTHR10579">
    <property type="entry name" value="CALCIUM-ACTIVATED CHLORIDE CHANNEL REGULATOR"/>
    <property type="match status" value="1"/>
</dbReference>
<dbReference type="EMBL" id="MCAQ01000003">
    <property type="protein sequence ID" value="RKF40216.1"/>
    <property type="molecule type" value="Genomic_DNA"/>
</dbReference>
<gene>
    <name evidence="2" type="ORF">BCY89_23270</name>
</gene>
<dbReference type="RefSeq" id="WP_120333301.1">
    <property type="nucleotide sequence ID" value="NZ_MCAQ01000003.1"/>
</dbReference>
<dbReference type="InterPro" id="IPR021908">
    <property type="entry name" value="YfbK_C"/>
</dbReference>
<dbReference type="InterPro" id="IPR002035">
    <property type="entry name" value="VWF_A"/>
</dbReference>
<accession>A0A420G4S9</accession>
<dbReference type="Gene3D" id="2.60.40.1120">
    <property type="entry name" value="Carboxypeptidase-like, regulatory domain"/>
    <property type="match status" value="1"/>
</dbReference>
<feature type="domain" description="VWFA" evidence="1">
    <location>
        <begin position="254"/>
        <end position="432"/>
    </location>
</feature>
<dbReference type="PROSITE" id="PS50234">
    <property type="entry name" value="VWFA"/>
    <property type="match status" value="1"/>
</dbReference>
<keyword evidence="3" id="KW-1185">Reference proteome</keyword>
<dbReference type="SUPFAM" id="SSF49464">
    <property type="entry name" value="Carboxypeptidase regulatory domain-like"/>
    <property type="match status" value="1"/>
</dbReference>
<evidence type="ECO:0000313" key="3">
    <source>
        <dbReference type="Proteomes" id="UP000286402"/>
    </source>
</evidence>
<proteinExistence type="predicted"/>
<dbReference type="InterPro" id="IPR008969">
    <property type="entry name" value="CarboxyPept-like_regulatory"/>
</dbReference>
<dbReference type="SUPFAM" id="SSF53300">
    <property type="entry name" value="vWA-like"/>
    <property type="match status" value="1"/>
</dbReference>
<evidence type="ECO:0000259" key="1">
    <source>
        <dbReference type="PROSITE" id="PS50234"/>
    </source>
</evidence>
<dbReference type="AlphaFoldDB" id="A0A420G4S9"/>
<dbReference type="SMART" id="SM00327">
    <property type="entry name" value="VWA"/>
    <property type="match status" value="1"/>
</dbReference>
<dbReference type="Pfam" id="PF00092">
    <property type="entry name" value="VWA"/>
    <property type="match status" value="1"/>
</dbReference>
<dbReference type="PANTHER" id="PTHR10579:SF43">
    <property type="entry name" value="ZINC FINGER (C3HC4-TYPE RING FINGER) FAMILY PROTEIN"/>
    <property type="match status" value="1"/>
</dbReference>
<name>A0A420G4S9_9SPHI</name>
<dbReference type="InterPro" id="IPR036465">
    <property type="entry name" value="vWFA_dom_sf"/>
</dbReference>
<sequence length="620" mass="67891">MRAILFVIGLLLSLAGYAKQGYEVRGKVVDANTGTALVGVQVNNAATKAHVQTDDKGNYRIQVLDGKNILIFSYIGYLEQRIAVNHRSKVDVALVQQNNTLDEVVVTGYEHKAKRQTASVMNVNAAMYGQVSGLYIRGTAYVPNQNQESYQKLKENSFINPRKEPLSTFAADVDAASYSNVRRFINSGTLPEKDAVRVEEMINYFQYQVAGPKNGEPVNIVTELTKAPWNTTHQLMRVTLKAKDIPTANLKASNLVFLIDVSGSMMGPGRLPLVKASLKMLVDQLRAVDHVAIVTYAGSAGVKLESTPGDEKMKIKSAIEELEAGGSTAGAAGIKKAYEIAKQQFIKGGNNRIILASDGDFNVGESSDESMEELISKESKSGVFLTVLGYGMGNLKDSKMEILADKGHGNYAYIDNISEARKAMVTEFGGTLFTVAKDVKIQVEFNPSYVQAYRLVGYENRLLEAEDFNNDQKMGGDMGVGHVVTALYEIVPVGVESGLIGTVDPLKYQQQADQAAGRRNAELATVKFRYKEPEGEKSKLQQKVVGTSVTELNSVSEDLRFVTAVAELGLLLRDSDFKQKANFDQLIARAKASKGKDEEGYRAEFIRIAENARDLSRSKE</sequence>
<dbReference type="InterPro" id="IPR051266">
    <property type="entry name" value="CLCR"/>
</dbReference>
<dbReference type="Pfam" id="PF13715">
    <property type="entry name" value="CarbopepD_reg_2"/>
    <property type="match status" value="1"/>
</dbReference>
<organism evidence="2 3">
    <name type="scientific">Sphingobacterium siyangense</name>
    <dbReference type="NCBI Taxonomy" id="459529"/>
    <lineage>
        <taxon>Bacteria</taxon>
        <taxon>Pseudomonadati</taxon>
        <taxon>Bacteroidota</taxon>
        <taxon>Sphingobacteriia</taxon>
        <taxon>Sphingobacteriales</taxon>
        <taxon>Sphingobacteriaceae</taxon>
        <taxon>Sphingobacterium</taxon>
    </lineage>
</organism>